<protein>
    <recommendedName>
        <fullName evidence="2">DUF8128 domain-containing protein</fullName>
    </recommendedName>
</protein>
<comment type="caution">
    <text evidence="3">The sequence shown here is derived from an EMBL/GenBank/DDBJ whole genome shotgun (WGS) entry which is preliminary data.</text>
</comment>
<proteinExistence type="predicted"/>
<keyword evidence="1" id="KW-0812">Transmembrane</keyword>
<feature type="domain" description="DUF8128" evidence="2">
    <location>
        <begin position="105"/>
        <end position="413"/>
    </location>
</feature>
<keyword evidence="1" id="KW-1133">Transmembrane helix</keyword>
<evidence type="ECO:0000256" key="1">
    <source>
        <dbReference type="SAM" id="Phobius"/>
    </source>
</evidence>
<organism evidence="3 4">
    <name type="scientific">Candidatus Magasanikbacteria bacterium CG_4_9_14_3_um_filter_32_9</name>
    <dbReference type="NCBI Taxonomy" id="1974644"/>
    <lineage>
        <taxon>Bacteria</taxon>
        <taxon>Candidatus Magasanikiibacteriota</taxon>
    </lineage>
</organism>
<reference evidence="4" key="1">
    <citation type="submission" date="2017-09" db="EMBL/GenBank/DDBJ databases">
        <title>Depth-based differentiation of microbial function through sediment-hosted aquifers and enrichment of novel symbionts in the deep terrestrial subsurface.</title>
        <authorList>
            <person name="Probst A.J."/>
            <person name="Ladd B."/>
            <person name="Jarett J.K."/>
            <person name="Geller-Mcgrath D.E."/>
            <person name="Sieber C.M.K."/>
            <person name="Emerson J.B."/>
            <person name="Anantharaman K."/>
            <person name="Thomas B.C."/>
            <person name="Malmstrom R."/>
            <person name="Stieglmeier M."/>
            <person name="Klingl A."/>
            <person name="Woyke T."/>
            <person name="Ryan C.M."/>
            <person name="Banfield J.F."/>
        </authorList>
    </citation>
    <scope>NUCLEOTIDE SEQUENCE [LARGE SCALE GENOMIC DNA]</scope>
</reference>
<dbReference type="AlphaFoldDB" id="A0A2M7Z696"/>
<evidence type="ECO:0000313" key="3">
    <source>
        <dbReference type="EMBL" id="PJA89650.1"/>
    </source>
</evidence>
<name>A0A2M7Z696_9BACT</name>
<dbReference type="EMBL" id="PFVJ01000066">
    <property type="protein sequence ID" value="PJA89650.1"/>
    <property type="molecule type" value="Genomic_DNA"/>
</dbReference>
<gene>
    <name evidence="3" type="ORF">CO137_03175</name>
</gene>
<dbReference type="Pfam" id="PF26449">
    <property type="entry name" value="DUF8128"/>
    <property type="match status" value="1"/>
</dbReference>
<dbReference type="InterPro" id="IPR058441">
    <property type="entry name" value="DUF8128"/>
</dbReference>
<evidence type="ECO:0000259" key="2">
    <source>
        <dbReference type="Pfam" id="PF26449"/>
    </source>
</evidence>
<evidence type="ECO:0000313" key="4">
    <source>
        <dbReference type="Proteomes" id="UP000230843"/>
    </source>
</evidence>
<keyword evidence="1" id="KW-0472">Membrane</keyword>
<accession>A0A2M7Z696</accession>
<dbReference type="Proteomes" id="UP000230843">
    <property type="component" value="Unassembled WGS sequence"/>
</dbReference>
<feature type="transmembrane region" description="Helical" evidence="1">
    <location>
        <begin position="22"/>
        <end position="48"/>
    </location>
</feature>
<sequence>MISLDAITKLLTDFFANPVDIIIFRLFLVFGWAIFVWLLLFLGIYFYVEYRQEKYKKDWNWVLLAIDIPANNEQSPKAVEQLFAHLAGALNEPDIAEKYRGGFVQRWFSFEIVSIDGYIQFLVRTEESLRDLVEAAMYAQYPGAEIIEVEDYTSTVPTTFPNNEYDVWAADFGLAENSAYPLRTYRDFEHSVAKTEVTSLRDPMSAFLESFSRISQGEQMWFQILISPVSNKWKENAIKKIKEMIGEKSSSSKTFGDLISDVPLKFLQGIGDQLSSTESVPARPEPANKLSMMTPGQVKLVEAMEDKISKIGFKTKMRGVYLARKEVFKPGRGVSALMGAINQFNVPSANSLVPKSGVGASYFFTGSRSNTKKTNLMTAYKKRKISAGSDPFILNIEELATIWHFPISTVKTPLLQKSEGKRAEPPISLPMENIFKSNVLEEVTEIKNSFKTDAGDFGYGSDENFG</sequence>